<dbReference type="Proteomes" id="UP001418222">
    <property type="component" value="Unassembled WGS sequence"/>
</dbReference>
<sequence length="186" mass="20492">MEVVVINRDRDSDLKVLEKKTLEYYSASGNSLKLVELLASLVSLSMEKSSQDDLAAGPVRKGACVAEFLELEESDDGRSLPSLAALEAIEPSKYSMEVVVINRDRDSDLKVLEKKTLEYYSASGNSLKLVELLASLVSLSMDFRKCSQDDLADGPVRKGACMAGFLELEASGDFFPLSRVFRVFSY</sequence>
<evidence type="ECO:0000313" key="3">
    <source>
        <dbReference type="Proteomes" id="UP001418222"/>
    </source>
</evidence>
<comment type="caution">
    <text evidence="2">The sequence shown here is derived from an EMBL/GenBank/DDBJ whole genome shotgun (WGS) entry which is preliminary data.</text>
</comment>
<dbReference type="AlphaFoldDB" id="A0AAP0B1H7"/>
<evidence type="ECO:0000313" key="2">
    <source>
        <dbReference type="EMBL" id="KAK8923757.1"/>
    </source>
</evidence>
<dbReference type="Pfam" id="PF14381">
    <property type="entry name" value="EDR1_CTR1_ARMC3_pept"/>
    <property type="match status" value="2"/>
</dbReference>
<gene>
    <name evidence="2" type="ORF">KSP39_PZI019274</name>
</gene>
<protein>
    <recommendedName>
        <fullName evidence="1">EDR1/CTR1/ARMC3-like peptidase-like domain-containing protein</fullName>
    </recommendedName>
</protein>
<evidence type="ECO:0000259" key="1">
    <source>
        <dbReference type="Pfam" id="PF14381"/>
    </source>
</evidence>
<keyword evidence="3" id="KW-1185">Reference proteome</keyword>
<name>A0AAP0B1H7_9ASPA</name>
<proteinExistence type="predicted"/>
<feature type="domain" description="EDR1/CTR1/ARMC3-like peptidase-like" evidence="1">
    <location>
        <begin position="71"/>
        <end position="151"/>
    </location>
</feature>
<dbReference type="InterPro" id="IPR055164">
    <property type="entry name" value="EDR1/CTR1/ARMC3-like_pept-like"/>
</dbReference>
<reference evidence="2 3" key="1">
    <citation type="journal article" date="2022" name="Nat. Plants">
        <title>Genomes of leafy and leafless Platanthera orchids illuminate the evolution of mycoheterotrophy.</title>
        <authorList>
            <person name="Li M.H."/>
            <person name="Liu K.W."/>
            <person name="Li Z."/>
            <person name="Lu H.C."/>
            <person name="Ye Q.L."/>
            <person name="Zhang D."/>
            <person name="Wang J.Y."/>
            <person name="Li Y.F."/>
            <person name="Zhong Z.M."/>
            <person name="Liu X."/>
            <person name="Yu X."/>
            <person name="Liu D.K."/>
            <person name="Tu X.D."/>
            <person name="Liu B."/>
            <person name="Hao Y."/>
            <person name="Liao X.Y."/>
            <person name="Jiang Y.T."/>
            <person name="Sun W.H."/>
            <person name="Chen J."/>
            <person name="Chen Y.Q."/>
            <person name="Ai Y."/>
            <person name="Zhai J.W."/>
            <person name="Wu S.S."/>
            <person name="Zhou Z."/>
            <person name="Hsiao Y.Y."/>
            <person name="Wu W.L."/>
            <person name="Chen Y.Y."/>
            <person name="Lin Y.F."/>
            <person name="Hsu J.L."/>
            <person name="Li C.Y."/>
            <person name="Wang Z.W."/>
            <person name="Zhao X."/>
            <person name="Zhong W.Y."/>
            <person name="Ma X.K."/>
            <person name="Ma L."/>
            <person name="Huang J."/>
            <person name="Chen G.Z."/>
            <person name="Huang M.Z."/>
            <person name="Huang L."/>
            <person name="Peng D.H."/>
            <person name="Luo Y.B."/>
            <person name="Zou S.Q."/>
            <person name="Chen S.P."/>
            <person name="Lan S."/>
            <person name="Tsai W.C."/>
            <person name="Van de Peer Y."/>
            <person name="Liu Z.J."/>
        </authorList>
    </citation>
    <scope>NUCLEOTIDE SEQUENCE [LARGE SCALE GENOMIC DNA]</scope>
    <source>
        <strain evidence="2">Lor287</strain>
    </source>
</reference>
<organism evidence="2 3">
    <name type="scientific">Platanthera zijinensis</name>
    <dbReference type="NCBI Taxonomy" id="2320716"/>
    <lineage>
        <taxon>Eukaryota</taxon>
        <taxon>Viridiplantae</taxon>
        <taxon>Streptophyta</taxon>
        <taxon>Embryophyta</taxon>
        <taxon>Tracheophyta</taxon>
        <taxon>Spermatophyta</taxon>
        <taxon>Magnoliopsida</taxon>
        <taxon>Liliopsida</taxon>
        <taxon>Asparagales</taxon>
        <taxon>Orchidaceae</taxon>
        <taxon>Orchidoideae</taxon>
        <taxon>Orchideae</taxon>
        <taxon>Orchidinae</taxon>
        <taxon>Platanthera</taxon>
    </lineage>
</organism>
<accession>A0AAP0B1H7</accession>
<dbReference type="EMBL" id="JBBWWQ010000017">
    <property type="protein sequence ID" value="KAK8923757.1"/>
    <property type="molecule type" value="Genomic_DNA"/>
</dbReference>
<feature type="domain" description="EDR1/CTR1/ARMC3-like peptidase-like" evidence="1">
    <location>
        <begin position="1"/>
        <end position="52"/>
    </location>
</feature>